<gene>
    <name evidence="4" type="ORF">FC46_GL000861</name>
</gene>
<organism evidence="4 5">
    <name type="scientific">Lactobacillus kalixensis DSM 16043</name>
    <dbReference type="NCBI Taxonomy" id="1423763"/>
    <lineage>
        <taxon>Bacteria</taxon>
        <taxon>Bacillati</taxon>
        <taxon>Bacillota</taxon>
        <taxon>Bacilli</taxon>
        <taxon>Lactobacillales</taxon>
        <taxon>Lactobacillaceae</taxon>
        <taxon>Lactobacillus</taxon>
    </lineage>
</organism>
<dbReference type="CDD" id="cd04301">
    <property type="entry name" value="NAT_SF"/>
    <property type="match status" value="1"/>
</dbReference>
<name>A0A0R1U7S8_9LACO</name>
<evidence type="ECO:0000256" key="2">
    <source>
        <dbReference type="ARBA" id="ARBA00023315"/>
    </source>
</evidence>
<dbReference type="Gene3D" id="3.40.630.30">
    <property type="match status" value="1"/>
</dbReference>
<dbReference type="AlphaFoldDB" id="A0A0R1U7S8"/>
<keyword evidence="1 4" id="KW-0808">Transferase</keyword>
<dbReference type="PANTHER" id="PTHR10908:SF0">
    <property type="entry name" value="SEROTONIN N-ACETYLTRANSFERASE"/>
    <property type="match status" value="1"/>
</dbReference>
<dbReference type="InterPro" id="IPR051635">
    <property type="entry name" value="SNAT-like"/>
</dbReference>
<dbReference type="EMBL" id="AZFM01000025">
    <property type="protein sequence ID" value="KRL89305.1"/>
    <property type="molecule type" value="Genomic_DNA"/>
</dbReference>
<evidence type="ECO:0000313" key="4">
    <source>
        <dbReference type="EMBL" id="KRL89305.1"/>
    </source>
</evidence>
<dbReference type="STRING" id="1423763.FC46_GL000861"/>
<reference evidence="4 5" key="1">
    <citation type="journal article" date="2015" name="Genome Announc.">
        <title>Expanding the biotechnology potential of lactobacilli through comparative genomics of 213 strains and associated genera.</title>
        <authorList>
            <person name="Sun Z."/>
            <person name="Harris H.M."/>
            <person name="McCann A."/>
            <person name="Guo C."/>
            <person name="Argimon S."/>
            <person name="Zhang W."/>
            <person name="Yang X."/>
            <person name="Jeffery I.B."/>
            <person name="Cooney J.C."/>
            <person name="Kagawa T.F."/>
            <person name="Liu W."/>
            <person name="Song Y."/>
            <person name="Salvetti E."/>
            <person name="Wrobel A."/>
            <person name="Rasinkangas P."/>
            <person name="Parkhill J."/>
            <person name="Rea M.C."/>
            <person name="O'Sullivan O."/>
            <person name="Ritari J."/>
            <person name="Douillard F.P."/>
            <person name="Paul Ross R."/>
            <person name="Yang R."/>
            <person name="Briner A.E."/>
            <person name="Felis G.E."/>
            <person name="de Vos W.M."/>
            <person name="Barrangou R."/>
            <person name="Klaenhammer T.R."/>
            <person name="Caufield P.W."/>
            <person name="Cui Y."/>
            <person name="Zhang H."/>
            <person name="O'Toole P.W."/>
        </authorList>
    </citation>
    <scope>NUCLEOTIDE SEQUENCE [LARGE SCALE GENOMIC DNA]</scope>
    <source>
        <strain evidence="4 5">DSM 16043</strain>
    </source>
</reference>
<dbReference type="PATRIC" id="fig|1423763.3.peg.873"/>
<dbReference type="Proteomes" id="UP000051036">
    <property type="component" value="Unassembled WGS sequence"/>
</dbReference>
<comment type="caution">
    <text evidence="4">The sequence shown here is derived from an EMBL/GenBank/DDBJ whole genome shotgun (WGS) entry which is preliminary data.</text>
</comment>
<feature type="domain" description="N-acetyltransferase" evidence="3">
    <location>
        <begin position="7"/>
        <end position="170"/>
    </location>
</feature>
<keyword evidence="5" id="KW-1185">Reference proteome</keyword>
<protein>
    <submittedName>
        <fullName evidence="4">Acetyltransferase</fullName>
    </submittedName>
</protein>
<proteinExistence type="predicted"/>
<dbReference type="Pfam" id="PF00583">
    <property type="entry name" value="Acetyltransf_1"/>
    <property type="match status" value="1"/>
</dbReference>
<evidence type="ECO:0000259" key="3">
    <source>
        <dbReference type="PROSITE" id="PS51186"/>
    </source>
</evidence>
<evidence type="ECO:0000256" key="1">
    <source>
        <dbReference type="ARBA" id="ARBA00022679"/>
    </source>
</evidence>
<dbReference type="SUPFAM" id="SSF55729">
    <property type="entry name" value="Acyl-CoA N-acyltransferases (Nat)"/>
    <property type="match status" value="1"/>
</dbReference>
<dbReference type="PANTHER" id="PTHR10908">
    <property type="entry name" value="SEROTONIN N-ACETYLTRANSFERASE"/>
    <property type="match status" value="1"/>
</dbReference>
<evidence type="ECO:0000313" key="5">
    <source>
        <dbReference type="Proteomes" id="UP000051036"/>
    </source>
</evidence>
<dbReference type="GO" id="GO:0008080">
    <property type="term" value="F:N-acetyltransferase activity"/>
    <property type="evidence" value="ECO:0007669"/>
    <property type="project" value="UniProtKB-ARBA"/>
</dbReference>
<dbReference type="InterPro" id="IPR000182">
    <property type="entry name" value="GNAT_dom"/>
</dbReference>
<dbReference type="InterPro" id="IPR016181">
    <property type="entry name" value="Acyl_CoA_acyltransferase"/>
</dbReference>
<dbReference type="PROSITE" id="PS51186">
    <property type="entry name" value="GNAT"/>
    <property type="match status" value="1"/>
</dbReference>
<accession>A0A0R1U7S8</accession>
<sequence length="170" mass="19636">MEKKMNLIIRNVKITDLEAIVATESRAFDMSEEMTRNDAIGRIENYPDTFLVAEVDSKVVGHIFGPAANVEFIRDEMYFKNHPNHPNDKYQMILSIAVDENYRERGIATALMNEFEKIARQAGRQELSLTCYPKLFSFYEKLGFVNKGKTDDDIPDPDNESSYNMIKILR</sequence>
<keyword evidence="2" id="KW-0012">Acyltransferase</keyword>